<dbReference type="Proteomes" id="UP000441080">
    <property type="component" value="Unassembled WGS sequence"/>
</dbReference>
<sequence length="57" mass="6501">MPQMGKDFEEMRRTDTKSYLKGIGERGEIIHNSVVNHTIKNLFGMQGKLTQFGINCT</sequence>
<name>A0AAD3AZ33_MICAE</name>
<evidence type="ECO:0000313" key="2">
    <source>
        <dbReference type="Proteomes" id="UP000441080"/>
    </source>
</evidence>
<reference evidence="1 2" key="1">
    <citation type="submission" date="2019-02" db="EMBL/GenBank/DDBJ databases">
        <title>Draft genome sequence of Arthrospira platensis NIES-3807.</title>
        <authorList>
            <person name="Yamaguchi H."/>
            <person name="Suzuki S."/>
            <person name="Kawachi M."/>
        </authorList>
    </citation>
    <scope>NUCLEOTIDE SEQUENCE [LARGE SCALE GENOMIC DNA]</scope>
    <source>
        <strain evidence="1 2">NIES-3807</strain>
    </source>
</reference>
<proteinExistence type="predicted"/>
<evidence type="ECO:0000313" key="1">
    <source>
        <dbReference type="EMBL" id="GCL58634.1"/>
    </source>
</evidence>
<gene>
    <name evidence="1" type="ORF">NIES3807_18030</name>
</gene>
<organism evidence="1 2">
    <name type="scientific">Microcystis aeruginosa NIES-3807</name>
    <dbReference type="NCBI Taxonomy" id="2517785"/>
    <lineage>
        <taxon>Bacteria</taxon>
        <taxon>Bacillati</taxon>
        <taxon>Cyanobacteriota</taxon>
        <taxon>Cyanophyceae</taxon>
        <taxon>Oscillatoriophycideae</taxon>
        <taxon>Chroococcales</taxon>
        <taxon>Microcystaceae</taxon>
        <taxon>Microcystis</taxon>
    </lineage>
</organism>
<dbReference type="EMBL" id="BJCK01000022">
    <property type="protein sequence ID" value="GCL58634.1"/>
    <property type="molecule type" value="Genomic_DNA"/>
</dbReference>
<protein>
    <submittedName>
        <fullName evidence="1">Uncharacterized protein</fullName>
    </submittedName>
</protein>
<accession>A0AAD3AZ33</accession>
<dbReference type="AlphaFoldDB" id="A0AAD3AZ33"/>
<comment type="caution">
    <text evidence="1">The sequence shown here is derived from an EMBL/GenBank/DDBJ whole genome shotgun (WGS) entry which is preliminary data.</text>
</comment>